<dbReference type="GO" id="GO:0006508">
    <property type="term" value="P:proteolysis"/>
    <property type="evidence" value="ECO:0007669"/>
    <property type="project" value="UniProtKB-KW"/>
</dbReference>
<dbReference type="Gene3D" id="2.40.10.10">
    <property type="entry name" value="Trypsin-like serine proteases"/>
    <property type="match status" value="1"/>
</dbReference>
<protein>
    <recommendedName>
        <fullName evidence="4">Peptidase S1 domain-containing protein</fullName>
    </recommendedName>
</protein>
<dbReference type="FunFam" id="2.40.10.10:FF:000068">
    <property type="entry name" value="transmembrane protease serine 2"/>
    <property type="match status" value="1"/>
</dbReference>
<evidence type="ECO:0000256" key="2">
    <source>
        <dbReference type="ARBA" id="ARBA00024195"/>
    </source>
</evidence>
<dbReference type="SMART" id="SM00020">
    <property type="entry name" value="Tryp_SPc"/>
    <property type="match status" value="1"/>
</dbReference>
<evidence type="ECO:0000313" key="6">
    <source>
        <dbReference type="Proteomes" id="UP001208570"/>
    </source>
</evidence>
<comment type="similarity">
    <text evidence="2">Belongs to the peptidase S1 family. CLIP subfamily.</text>
</comment>
<keyword evidence="6" id="KW-1185">Reference proteome</keyword>
<dbReference type="PROSITE" id="PS00135">
    <property type="entry name" value="TRYPSIN_SER"/>
    <property type="match status" value="1"/>
</dbReference>
<dbReference type="PANTHER" id="PTHR24256">
    <property type="entry name" value="TRYPTASE-RELATED"/>
    <property type="match status" value="1"/>
</dbReference>
<feature type="domain" description="Peptidase S1" evidence="4">
    <location>
        <begin position="183"/>
        <end position="414"/>
    </location>
</feature>
<dbReference type="InterPro" id="IPR001314">
    <property type="entry name" value="Peptidase_S1A"/>
</dbReference>
<dbReference type="PROSITE" id="PS50240">
    <property type="entry name" value="TRYPSIN_DOM"/>
    <property type="match status" value="1"/>
</dbReference>
<gene>
    <name evidence="5" type="ORF">LSH36_202g11002</name>
</gene>
<keyword evidence="3" id="KW-0645">Protease</keyword>
<evidence type="ECO:0000256" key="3">
    <source>
        <dbReference type="RuleBase" id="RU363034"/>
    </source>
</evidence>
<dbReference type="Pfam" id="PF00089">
    <property type="entry name" value="Trypsin"/>
    <property type="match status" value="1"/>
</dbReference>
<comment type="caution">
    <text evidence="5">The sequence shown here is derived from an EMBL/GenBank/DDBJ whole genome shotgun (WGS) entry which is preliminary data.</text>
</comment>
<dbReference type="Proteomes" id="UP001208570">
    <property type="component" value="Unassembled WGS sequence"/>
</dbReference>
<dbReference type="EMBL" id="JAODUP010000202">
    <property type="protein sequence ID" value="KAK2156943.1"/>
    <property type="molecule type" value="Genomic_DNA"/>
</dbReference>
<reference evidence="5" key="1">
    <citation type="journal article" date="2023" name="Mol. Biol. Evol.">
        <title>Third-Generation Sequencing Reveals the Adaptive Role of the Epigenome in Three Deep-Sea Polychaetes.</title>
        <authorList>
            <person name="Perez M."/>
            <person name="Aroh O."/>
            <person name="Sun Y."/>
            <person name="Lan Y."/>
            <person name="Juniper S.K."/>
            <person name="Young C.R."/>
            <person name="Angers B."/>
            <person name="Qian P.Y."/>
        </authorList>
    </citation>
    <scope>NUCLEOTIDE SEQUENCE</scope>
    <source>
        <strain evidence="5">P08H-3</strain>
    </source>
</reference>
<dbReference type="InterPro" id="IPR018114">
    <property type="entry name" value="TRYPSIN_HIS"/>
</dbReference>
<keyword evidence="3" id="KW-0378">Hydrolase</keyword>
<accession>A0AAD9JQW1</accession>
<dbReference type="InterPro" id="IPR001254">
    <property type="entry name" value="Trypsin_dom"/>
</dbReference>
<keyword evidence="1" id="KW-1015">Disulfide bond</keyword>
<evidence type="ECO:0000313" key="5">
    <source>
        <dbReference type="EMBL" id="KAK2156943.1"/>
    </source>
</evidence>
<evidence type="ECO:0000256" key="1">
    <source>
        <dbReference type="ARBA" id="ARBA00023157"/>
    </source>
</evidence>
<dbReference type="PRINTS" id="PR00722">
    <property type="entry name" value="CHYMOTRYPSIN"/>
</dbReference>
<sequence>MQLRLHYTSRDSHLNNGCIISERCDRSFTILHDPSRSFLCLDFFVSTTGDGTMANLRTRILEYLKTFRTRPRECGGCAGTPDTAQVCLNDTGPEIVRIEKQTQSYKCLNLPKFLSWLHTVIHLPKYTTCYRTTYRRVTENEQVPYCCVGYTLTTGNTCKRCGMTKYPQLSPPAAEGHNVVKMIVGGNTAPPNLYPWMVRIRSAYESHFTNCGGTIIDSRWVLTAAHCVHDSIMAESILIVGDHNKAWFQFGDNEREYRFSEVYPHPKYVSGSVSNYDIALVKTGDVIEYNEDVQPACLPSDHRQYIGKTVTVAGWGITDGTRATVPVYLQYTTATIKPPRLCNGEHYKDILCARGNHQSNICVGDSGGPMMYQEDGFITVIGVSWWSVRGCPPNSNFGYTNVGAYLAWIQTVIRDNSDG</sequence>
<dbReference type="AlphaFoldDB" id="A0AAD9JQW1"/>
<dbReference type="CDD" id="cd00190">
    <property type="entry name" value="Tryp_SPc"/>
    <property type="match status" value="1"/>
</dbReference>
<dbReference type="SUPFAM" id="SSF50494">
    <property type="entry name" value="Trypsin-like serine proteases"/>
    <property type="match status" value="1"/>
</dbReference>
<dbReference type="GO" id="GO:0004252">
    <property type="term" value="F:serine-type endopeptidase activity"/>
    <property type="evidence" value="ECO:0007669"/>
    <property type="project" value="InterPro"/>
</dbReference>
<dbReference type="InterPro" id="IPR009003">
    <property type="entry name" value="Peptidase_S1_PA"/>
</dbReference>
<evidence type="ECO:0000259" key="4">
    <source>
        <dbReference type="PROSITE" id="PS50240"/>
    </source>
</evidence>
<name>A0AAD9JQW1_9ANNE</name>
<proteinExistence type="inferred from homology"/>
<dbReference type="InterPro" id="IPR043504">
    <property type="entry name" value="Peptidase_S1_PA_chymotrypsin"/>
</dbReference>
<dbReference type="InterPro" id="IPR033116">
    <property type="entry name" value="TRYPSIN_SER"/>
</dbReference>
<dbReference type="PROSITE" id="PS00134">
    <property type="entry name" value="TRYPSIN_HIS"/>
    <property type="match status" value="1"/>
</dbReference>
<keyword evidence="3" id="KW-0720">Serine protease</keyword>
<dbReference type="InterPro" id="IPR051487">
    <property type="entry name" value="Ser/Thr_Proteases_Immune/Dev"/>
</dbReference>
<organism evidence="5 6">
    <name type="scientific">Paralvinella palmiformis</name>
    <dbReference type="NCBI Taxonomy" id="53620"/>
    <lineage>
        <taxon>Eukaryota</taxon>
        <taxon>Metazoa</taxon>
        <taxon>Spiralia</taxon>
        <taxon>Lophotrochozoa</taxon>
        <taxon>Annelida</taxon>
        <taxon>Polychaeta</taxon>
        <taxon>Sedentaria</taxon>
        <taxon>Canalipalpata</taxon>
        <taxon>Terebellida</taxon>
        <taxon>Terebelliformia</taxon>
        <taxon>Alvinellidae</taxon>
        <taxon>Paralvinella</taxon>
    </lineage>
</organism>